<dbReference type="WBParaSite" id="maker-unitig_26687-snap-gene-0.2-mRNA-1">
    <property type="protein sequence ID" value="maker-unitig_26687-snap-gene-0.2-mRNA-1"/>
    <property type="gene ID" value="maker-unitig_26687-snap-gene-0.2"/>
</dbReference>
<feature type="region of interest" description="Disordered" evidence="1">
    <location>
        <begin position="326"/>
        <end position="359"/>
    </location>
</feature>
<evidence type="ECO:0000256" key="1">
    <source>
        <dbReference type="SAM" id="MobiDB-lite"/>
    </source>
</evidence>
<accession>A0A1I8FBH8</accession>
<name>A0A1I8FBH8_9PLAT</name>
<dbReference type="AlphaFoldDB" id="A0A1I8FBH8"/>
<keyword evidence="2" id="KW-1185">Reference proteome</keyword>
<reference evidence="3" key="1">
    <citation type="submission" date="2016-11" db="UniProtKB">
        <authorList>
            <consortium name="WormBaseParasite"/>
        </authorList>
    </citation>
    <scope>IDENTIFICATION</scope>
</reference>
<evidence type="ECO:0000313" key="3">
    <source>
        <dbReference type="WBParaSite" id="maker-unitig_26687-snap-gene-0.2-mRNA-1"/>
    </source>
</evidence>
<feature type="compositionally biased region" description="Low complexity" evidence="1">
    <location>
        <begin position="326"/>
        <end position="345"/>
    </location>
</feature>
<dbReference type="Proteomes" id="UP000095280">
    <property type="component" value="Unplaced"/>
</dbReference>
<protein>
    <submittedName>
        <fullName evidence="3">SHR-BD domain-containing protein</fullName>
    </submittedName>
</protein>
<proteinExistence type="predicted"/>
<evidence type="ECO:0000313" key="2">
    <source>
        <dbReference type="Proteomes" id="UP000095280"/>
    </source>
</evidence>
<feature type="region of interest" description="Disordered" evidence="1">
    <location>
        <begin position="1"/>
        <end position="22"/>
    </location>
</feature>
<sequence>APAGCPAATQSGRCGLAEPGAPAGPPAAGVFGGSGRGGGVGGFVGQLGRINRFGDGVGWFGGRRRAGAVEFRHGALLWRRSVETSAPSQTPCLAAAVSASTRSIEPLLGVPESEPTCVLFFSDLTPDSPQATPSGSICTARRPHSSTTGSGGIPRSVSTLFGAERSQAMRLLHMTGAGLGPGGGASSSNSRGVIRAHRQGCSELEQQALLAVGEIVLIDLLINQPVASIALERSAAGFLRVHSCDPPGPAGLPAGDRRRVSLRLRRPGCDEFDCVAQTDSFKVPGTAGWLMCAWTRCSRPGWLWPPPTGRVAFWELTAQPAARRLAAAGEPPSEPSASPESISAGRWQPQGAAAGRLSANDATYKARHLGLPAPG</sequence>
<organism evidence="2 3">
    <name type="scientific">Macrostomum lignano</name>
    <dbReference type="NCBI Taxonomy" id="282301"/>
    <lineage>
        <taxon>Eukaryota</taxon>
        <taxon>Metazoa</taxon>
        <taxon>Spiralia</taxon>
        <taxon>Lophotrochozoa</taxon>
        <taxon>Platyhelminthes</taxon>
        <taxon>Rhabditophora</taxon>
        <taxon>Macrostomorpha</taxon>
        <taxon>Macrostomida</taxon>
        <taxon>Macrostomidae</taxon>
        <taxon>Macrostomum</taxon>
    </lineage>
</organism>
<feature type="region of interest" description="Disordered" evidence="1">
    <location>
        <begin position="131"/>
        <end position="156"/>
    </location>
</feature>